<dbReference type="PANTHER" id="PTHR46790:SF1">
    <property type="entry name" value="CENTROMERE PROTEIN N"/>
    <property type="match status" value="1"/>
</dbReference>
<dbReference type="GO" id="GO:0005654">
    <property type="term" value="C:nucleoplasm"/>
    <property type="evidence" value="ECO:0007669"/>
    <property type="project" value="TreeGrafter"/>
</dbReference>
<dbReference type="PANTHER" id="PTHR46790">
    <property type="entry name" value="CENTROMERE PROTEIN N"/>
    <property type="match status" value="1"/>
</dbReference>
<name>A0A1B6E7P3_9HEMI</name>
<sequence>MALAKTNDRLICDIRLTVRKIKCSDIIQHDIIEDVFHIESDDLEREMRNYGFLTNSSKDLSLFLSEVVKKCSIEELREKLNHLKVWEIATKNETKIWKAYTLHNSLRNTDKFINDAMKMKKELLKSFHIKSLNAIINVICHENKLWCAITGRKLTRRSGIKMEKPVFICYIPESPYLFTYPNMFPKEKLERITRGLNFGIIKDCHLTGKNISSLLKMVEQRIDTNATSNITLRPGNEIEVGNRHVDFSRNKQTKHYIDRCFNKNIALQKFVAEAISDWRGVDLTEIPEGHFSTVMEVSSDNIAETFLYYSTKLVIKPPFPRYIKNFQYSGKNVVKLRKKY</sequence>
<evidence type="ECO:0000313" key="1">
    <source>
        <dbReference type="EMBL" id="JAS33927.1"/>
    </source>
</evidence>
<proteinExistence type="predicted"/>
<protein>
    <submittedName>
        <fullName evidence="1">Uncharacterized protein</fullName>
    </submittedName>
</protein>
<dbReference type="InterPro" id="IPR052011">
    <property type="entry name" value="CENP-NAC/CAD_complex"/>
</dbReference>
<organism evidence="1">
    <name type="scientific">Clastoptera arizonana</name>
    <name type="common">Arizona spittle bug</name>
    <dbReference type="NCBI Taxonomy" id="38151"/>
    <lineage>
        <taxon>Eukaryota</taxon>
        <taxon>Metazoa</taxon>
        <taxon>Ecdysozoa</taxon>
        <taxon>Arthropoda</taxon>
        <taxon>Hexapoda</taxon>
        <taxon>Insecta</taxon>
        <taxon>Pterygota</taxon>
        <taxon>Neoptera</taxon>
        <taxon>Paraneoptera</taxon>
        <taxon>Hemiptera</taxon>
        <taxon>Auchenorrhyncha</taxon>
        <taxon>Cercopoidea</taxon>
        <taxon>Clastopteridae</taxon>
        <taxon>Clastoptera</taxon>
    </lineage>
</organism>
<dbReference type="EMBL" id="GEDC01003371">
    <property type="protein sequence ID" value="JAS33927.1"/>
    <property type="molecule type" value="Transcribed_RNA"/>
</dbReference>
<gene>
    <name evidence="1" type="ORF">g.3799</name>
</gene>
<dbReference type="AlphaFoldDB" id="A0A1B6E7P3"/>
<accession>A0A1B6E7P3</accession>
<reference evidence="1" key="1">
    <citation type="submission" date="2015-12" db="EMBL/GenBank/DDBJ databases">
        <title>De novo transcriptome assembly of four potential Pierce s Disease insect vectors from Arizona vineyards.</title>
        <authorList>
            <person name="Tassone E.E."/>
        </authorList>
    </citation>
    <scope>NUCLEOTIDE SEQUENCE</scope>
</reference>